<evidence type="ECO:0000259" key="1">
    <source>
        <dbReference type="PROSITE" id="PS50104"/>
    </source>
</evidence>
<dbReference type="InterPro" id="IPR000157">
    <property type="entry name" value="TIR_dom"/>
</dbReference>
<dbReference type="PANTHER" id="PTHR11017">
    <property type="entry name" value="LEUCINE-RICH REPEAT-CONTAINING PROTEIN"/>
    <property type="match status" value="1"/>
</dbReference>
<organism evidence="2 3">
    <name type="scientific">Ceratodon purpureus</name>
    <name type="common">Fire moss</name>
    <name type="synonym">Dicranum purpureum</name>
    <dbReference type="NCBI Taxonomy" id="3225"/>
    <lineage>
        <taxon>Eukaryota</taxon>
        <taxon>Viridiplantae</taxon>
        <taxon>Streptophyta</taxon>
        <taxon>Embryophyta</taxon>
        <taxon>Bryophyta</taxon>
        <taxon>Bryophytina</taxon>
        <taxon>Bryopsida</taxon>
        <taxon>Dicranidae</taxon>
        <taxon>Pseudoditrichales</taxon>
        <taxon>Ditrichaceae</taxon>
        <taxon>Ceratodon</taxon>
    </lineage>
</organism>
<dbReference type="GO" id="GO:0007165">
    <property type="term" value="P:signal transduction"/>
    <property type="evidence" value="ECO:0007669"/>
    <property type="project" value="InterPro"/>
</dbReference>
<dbReference type="PANTHER" id="PTHR11017:SF579">
    <property type="entry name" value="TIR DOMAIN-CONTAINING PROTEIN"/>
    <property type="match status" value="1"/>
</dbReference>
<dbReference type="Gene3D" id="3.80.10.10">
    <property type="entry name" value="Ribonuclease Inhibitor"/>
    <property type="match status" value="2"/>
</dbReference>
<dbReference type="InterPro" id="IPR032675">
    <property type="entry name" value="LRR_dom_sf"/>
</dbReference>
<dbReference type="Pfam" id="PF01582">
    <property type="entry name" value="TIR"/>
    <property type="match status" value="1"/>
</dbReference>
<dbReference type="PRINTS" id="PR00364">
    <property type="entry name" value="DISEASERSIST"/>
</dbReference>
<dbReference type="SUPFAM" id="SSF52200">
    <property type="entry name" value="Toll/Interleukin receptor TIR domain"/>
    <property type="match status" value="1"/>
</dbReference>
<dbReference type="GO" id="GO:0006952">
    <property type="term" value="P:defense response"/>
    <property type="evidence" value="ECO:0007669"/>
    <property type="project" value="InterPro"/>
</dbReference>
<proteinExistence type="predicted"/>
<name>A0A8T0GB81_CERPU</name>
<keyword evidence="3" id="KW-1185">Reference proteome</keyword>
<evidence type="ECO:0000313" key="3">
    <source>
        <dbReference type="Proteomes" id="UP000822688"/>
    </source>
</evidence>
<dbReference type="PROSITE" id="PS50104">
    <property type="entry name" value="TIR"/>
    <property type="match status" value="1"/>
</dbReference>
<dbReference type="InterPro" id="IPR027417">
    <property type="entry name" value="P-loop_NTPase"/>
</dbReference>
<dbReference type="Gene3D" id="3.40.50.10140">
    <property type="entry name" value="Toll/interleukin-1 receptor homology (TIR) domain"/>
    <property type="match status" value="1"/>
</dbReference>
<reference evidence="2 3" key="1">
    <citation type="submission" date="2020-06" db="EMBL/GenBank/DDBJ databases">
        <title>WGS assembly of Ceratodon purpureus strain R40.</title>
        <authorList>
            <person name="Carey S.B."/>
            <person name="Jenkins J."/>
            <person name="Shu S."/>
            <person name="Lovell J.T."/>
            <person name="Sreedasyam A."/>
            <person name="Maumus F."/>
            <person name="Tiley G.P."/>
            <person name="Fernandez-Pozo N."/>
            <person name="Barry K."/>
            <person name="Chen C."/>
            <person name="Wang M."/>
            <person name="Lipzen A."/>
            <person name="Daum C."/>
            <person name="Saski C.A."/>
            <person name="Payton A.C."/>
            <person name="Mcbreen J.C."/>
            <person name="Conrad R.E."/>
            <person name="Kollar L.M."/>
            <person name="Olsson S."/>
            <person name="Huttunen S."/>
            <person name="Landis J.B."/>
            <person name="Wickett N.J."/>
            <person name="Johnson M.G."/>
            <person name="Rensing S.A."/>
            <person name="Grimwood J."/>
            <person name="Schmutz J."/>
            <person name="Mcdaniel S.F."/>
        </authorList>
    </citation>
    <scope>NUCLEOTIDE SEQUENCE [LARGE SCALE GENOMIC DNA]</scope>
    <source>
        <strain evidence="2 3">R40</strain>
    </source>
</reference>
<evidence type="ECO:0000313" key="2">
    <source>
        <dbReference type="EMBL" id="KAG0556320.1"/>
    </source>
</evidence>
<dbReference type="InterPro" id="IPR035897">
    <property type="entry name" value="Toll_tir_struct_dom_sf"/>
</dbReference>
<comment type="caution">
    <text evidence="2">The sequence shown here is derived from an EMBL/GenBank/DDBJ whole genome shotgun (WGS) entry which is preliminary data.</text>
</comment>
<feature type="domain" description="TIR" evidence="1">
    <location>
        <begin position="16"/>
        <end position="152"/>
    </location>
</feature>
<dbReference type="EMBL" id="CM026432">
    <property type="protein sequence ID" value="KAG0556320.1"/>
    <property type="molecule type" value="Genomic_DNA"/>
</dbReference>
<dbReference type="SMART" id="SM00255">
    <property type="entry name" value="TIR"/>
    <property type="match status" value="1"/>
</dbReference>
<dbReference type="Proteomes" id="UP000822688">
    <property type="component" value="Chromosome 11"/>
</dbReference>
<dbReference type="InterPro" id="IPR044974">
    <property type="entry name" value="Disease_R_plants"/>
</dbReference>
<protein>
    <recommendedName>
        <fullName evidence="1">TIR domain-containing protein</fullName>
    </recommendedName>
</protein>
<gene>
    <name evidence="2" type="ORF">KC19_11G043900</name>
</gene>
<accession>A0A8T0GB81</accession>
<sequence>MESAGPKRRRIGESQSKHDIFLSHSGQEKNFVEQLYHDLKRMKQRPFFDQDSNCLAKAEKFAPEIIEAAGRCRVGVVVVSEGYLTSKWPMLELSRFVECGVKVFPLFFKLSPSDLKENEVETRWKQSWRKLVERGEVNEEVLELWSKAAKELRSSNGLEYAKFADSEYKYRCAVVEEICRLWPARPKFSTDVPREEVQGYERLCKVASSMFTEAKVMGWDEKIHKYLGLYGMGSVGKTTLCKAMCSYSEGEFGGRVCYLELPSDQASERIARNERLARLKHAVRQLAAGFDRSVSDSISEEAEEQGWECLEDGLRIQLPVFLAIDNVGDFETSRREARKYLNVGLPSGSKVLVTGRSQEILRSVLGKTECCKPIPRLEWLEAAMLFLSYAAPSVISSVSFLKTEEREIVERCLSECRFEDNGYPSSQYHPLVLRALGTYFHDVDSGNVMSWEEALENKNKLQRSREARNVNAILGLNYHSLSEQVKLVFLDCALYSLGSDEWKYRPWWSVGEPNYLNMWVSWISEVHGISPSDAKLMMKELQRLSLVEDSSSEVLIHDVYKEFARVLVEKEGSKEWQWWMSQASNATQLERLVLNEDQPIIGRAIGRILDCRSLVYLELVDCDDIGPNLEVGSLQSLRVLCVYSCDNLKRVVCSCSNGHNDQMYCSNRAPSRGCMSELVTVKLRYLASLEDLAFLRHCWSLQHLEISDVNSILYLFPAFDADCGSYEPINFRYLKALRTFSMRGVRDMPGFDCDALVRWLLTALQLKNLTAFEYRGLAYEDFQNEEAGVYTIDLNDVVQLSPRLSVLSLALPKQIEEVKGLHLLSALTTLNLHWCRGLRQLLDLRCLPKLKWLCVHGCCKLEALPLLGPEVRDIPCTGLYSLRGHQPVFLDWEGHECLLPYCYNQYSDNLGWNCSECEKREEDATRDEIRHMQEEFEMEPEMDVESQVEGE</sequence>
<dbReference type="AlphaFoldDB" id="A0A8T0GB81"/>
<dbReference type="Gene3D" id="3.40.50.300">
    <property type="entry name" value="P-loop containing nucleotide triphosphate hydrolases"/>
    <property type="match status" value="1"/>
</dbReference>
<dbReference type="SUPFAM" id="SSF52058">
    <property type="entry name" value="L domain-like"/>
    <property type="match status" value="1"/>
</dbReference>
<dbReference type="SUPFAM" id="SSF52540">
    <property type="entry name" value="P-loop containing nucleoside triphosphate hydrolases"/>
    <property type="match status" value="1"/>
</dbReference>